<keyword evidence="2" id="KW-0479">Metal-binding</keyword>
<sequence>MVNVCSAYGCVNRSSHPNCKEKGISFHHFPLNDQQKLKMWIEKMKRKSFKPTKHSRICSQHFVEEDFEYETFTNRRLLKKTAVPKIFCFTNKTNAQTRPRTSYEFGSGIIQTENCSPAQASSNEVSTQTDENLLPLLLQELETMKTENAVLKSNLKETELTPENLDDYSMNILTGFSRNQFHTIYLFLSSIEKQKLFLFFVRLKTGMTESMMGLFFKKSQSSMSRIVTSVTASIYYKIASVGIWPDKNMVLENMPYIFRLNFPQCRVIIDCTEFVIQKPSDPKEQQLTFSNYKNANTVKCLIGISPSGGISFISEAWGGSVSDKELFLKCGILDILEPGDVILADRGFTIKAEVEAKGCKVITPGFLKDKIQFNIIERKENKKISRHRVHVERAICRIKQFKFFSSQIPYNSLHSISKLIYIAAFFTNFGNSLIKC</sequence>
<dbReference type="InterPro" id="IPR038441">
    <property type="entry name" value="THAP_Znf_sf"/>
</dbReference>
<organism evidence="8 9">
    <name type="scientific">Araneus ventricosus</name>
    <name type="common">Orbweaver spider</name>
    <name type="synonym">Epeira ventricosa</name>
    <dbReference type="NCBI Taxonomy" id="182803"/>
    <lineage>
        <taxon>Eukaryota</taxon>
        <taxon>Metazoa</taxon>
        <taxon>Ecdysozoa</taxon>
        <taxon>Arthropoda</taxon>
        <taxon>Chelicerata</taxon>
        <taxon>Arachnida</taxon>
        <taxon>Araneae</taxon>
        <taxon>Araneomorphae</taxon>
        <taxon>Entelegynae</taxon>
        <taxon>Araneoidea</taxon>
        <taxon>Araneidae</taxon>
        <taxon>Araneus</taxon>
    </lineage>
</organism>
<dbReference type="GO" id="GO:0008270">
    <property type="term" value="F:zinc ion binding"/>
    <property type="evidence" value="ECO:0007669"/>
    <property type="project" value="UniProtKB-KW"/>
</dbReference>
<evidence type="ECO:0000313" key="9">
    <source>
        <dbReference type="Proteomes" id="UP000499080"/>
    </source>
</evidence>
<evidence type="ECO:0000256" key="6">
    <source>
        <dbReference type="PROSITE-ProRule" id="PRU00309"/>
    </source>
</evidence>
<dbReference type="PANTHER" id="PTHR23080">
    <property type="entry name" value="THAP DOMAIN PROTEIN"/>
    <property type="match status" value="1"/>
</dbReference>
<evidence type="ECO:0000256" key="1">
    <source>
        <dbReference type="ARBA" id="ARBA00001968"/>
    </source>
</evidence>
<keyword evidence="9" id="KW-1185">Reference proteome</keyword>
<evidence type="ECO:0000256" key="2">
    <source>
        <dbReference type="ARBA" id="ARBA00022723"/>
    </source>
</evidence>
<evidence type="ECO:0000256" key="5">
    <source>
        <dbReference type="ARBA" id="ARBA00023125"/>
    </source>
</evidence>
<keyword evidence="3 6" id="KW-0863">Zinc-finger</keyword>
<dbReference type="PANTHER" id="PTHR23080:SF133">
    <property type="entry name" value="SI:CH211-262I1.5-RELATED"/>
    <property type="match status" value="1"/>
</dbReference>
<name>A0A4Y2USP1_ARAVE</name>
<dbReference type="SUPFAM" id="SSF57716">
    <property type="entry name" value="Glucocorticoid receptor-like (DNA-binding domain)"/>
    <property type="match status" value="1"/>
</dbReference>
<dbReference type="GO" id="GO:0003677">
    <property type="term" value="F:DNA binding"/>
    <property type="evidence" value="ECO:0007669"/>
    <property type="project" value="UniProtKB-UniRule"/>
</dbReference>
<dbReference type="Pfam" id="PF05485">
    <property type="entry name" value="THAP"/>
    <property type="match status" value="1"/>
</dbReference>
<dbReference type="EMBL" id="BGPR01039195">
    <property type="protein sequence ID" value="GBO15124.1"/>
    <property type="molecule type" value="Genomic_DNA"/>
</dbReference>
<evidence type="ECO:0000256" key="4">
    <source>
        <dbReference type="ARBA" id="ARBA00022833"/>
    </source>
</evidence>
<evidence type="ECO:0000259" key="7">
    <source>
        <dbReference type="PROSITE" id="PS50950"/>
    </source>
</evidence>
<dbReference type="PROSITE" id="PS50950">
    <property type="entry name" value="ZF_THAP"/>
    <property type="match status" value="1"/>
</dbReference>
<dbReference type="SMART" id="SM00980">
    <property type="entry name" value="THAP"/>
    <property type="match status" value="1"/>
</dbReference>
<reference evidence="8 9" key="1">
    <citation type="journal article" date="2019" name="Sci. Rep.">
        <title>Orb-weaving spider Araneus ventricosus genome elucidates the spidroin gene catalogue.</title>
        <authorList>
            <person name="Kono N."/>
            <person name="Nakamura H."/>
            <person name="Ohtoshi R."/>
            <person name="Moran D.A.P."/>
            <person name="Shinohara A."/>
            <person name="Yoshida Y."/>
            <person name="Fujiwara M."/>
            <person name="Mori M."/>
            <person name="Tomita M."/>
            <person name="Arakawa K."/>
        </authorList>
    </citation>
    <scope>NUCLEOTIDE SEQUENCE [LARGE SCALE GENOMIC DNA]</scope>
</reference>
<comment type="cofactor">
    <cofactor evidence="1">
        <name>a divalent metal cation</name>
        <dbReference type="ChEBI" id="CHEBI:60240"/>
    </cofactor>
</comment>
<accession>A0A4Y2USP1</accession>
<dbReference type="Gene3D" id="6.20.210.20">
    <property type="entry name" value="THAP domain"/>
    <property type="match status" value="1"/>
</dbReference>
<dbReference type="InterPro" id="IPR027806">
    <property type="entry name" value="HARBI1_dom"/>
</dbReference>
<dbReference type="InterPro" id="IPR006612">
    <property type="entry name" value="THAP_Znf"/>
</dbReference>
<evidence type="ECO:0000256" key="3">
    <source>
        <dbReference type="ARBA" id="ARBA00022771"/>
    </source>
</evidence>
<keyword evidence="5 6" id="KW-0238">DNA-binding</keyword>
<dbReference type="Pfam" id="PF13359">
    <property type="entry name" value="DDE_Tnp_4"/>
    <property type="match status" value="1"/>
</dbReference>
<feature type="domain" description="THAP-type" evidence="7">
    <location>
        <begin position="1"/>
        <end position="87"/>
    </location>
</feature>
<gene>
    <name evidence="8" type="primary">thap1_2</name>
    <name evidence="8" type="ORF">AVEN_120598_1</name>
</gene>
<dbReference type="Proteomes" id="UP000499080">
    <property type="component" value="Unassembled WGS sequence"/>
</dbReference>
<protein>
    <submittedName>
        <fullName evidence="8">THAP domain-containing protein 1</fullName>
    </submittedName>
</protein>
<comment type="caution">
    <text evidence="8">The sequence shown here is derived from an EMBL/GenBank/DDBJ whole genome shotgun (WGS) entry which is preliminary data.</text>
</comment>
<dbReference type="OrthoDB" id="6434106at2759"/>
<dbReference type="SMART" id="SM00692">
    <property type="entry name" value="DM3"/>
    <property type="match status" value="1"/>
</dbReference>
<evidence type="ECO:0000313" key="8">
    <source>
        <dbReference type="EMBL" id="GBO15124.1"/>
    </source>
</evidence>
<dbReference type="AlphaFoldDB" id="A0A4Y2USP1"/>
<keyword evidence="4" id="KW-0862">Zinc</keyword>
<proteinExistence type="predicted"/>